<dbReference type="AlphaFoldDB" id="A0AAE0A6I0"/>
<reference evidence="1" key="1">
    <citation type="journal article" date="2023" name="Plant J.">
        <title>Genome sequences and population genomics provide insights into the demographic history, inbreeding, and mutation load of two 'living fossil' tree species of Dipteronia.</title>
        <authorList>
            <person name="Feng Y."/>
            <person name="Comes H.P."/>
            <person name="Chen J."/>
            <person name="Zhu S."/>
            <person name="Lu R."/>
            <person name="Zhang X."/>
            <person name="Li P."/>
            <person name="Qiu J."/>
            <person name="Olsen K.M."/>
            <person name="Qiu Y."/>
        </authorList>
    </citation>
    <scope>NUCLEOTIDE SEQUENCE</scope>
    <source>
        <strain evidence="1">NBL</strain>
    </source>
</reference>
<evidence type="ECO:0000313" key="2">
    <source>
        <dbReference type="Proteomes" id="UP001281410"/>
    </source>
</evidence>
<keyword evidence="2" id="KW-1185">Reference proteome</keyword>
<gene>
    <name evidence="1" type="ORF">Dsin_018773</name>
</gene>
<protein>
    <submittedName>
        <fullName evidence="1">Uncharacterized protein</fullName>
    </submittedName>
</protein>
<sequence>MTRTTWGTRDKVVEMQRGIRSPTFKEIHEDTVEKDQNTLEKTGSPFSNTIGQVRFSKKFRMPHVEQFKANTYPQEHVRRYQSAMAQYDYDVALMYRMFP</sequence>
<accession>A0AAE0A6I0</accession>
<dbReference type="EMBL" id="JANJYJ010000006">
    <property type="protein sequence ID" value="KAK3204727.1"/>
    <property type="molecule type" value="Genomic_DNA"/>
</dbReference>
<name>A0AAE0A6I0_9ROSI</name>
<comment type="caution">
    <text evidence="1">The sequence shown here is derived from an EMBL/GenBank/DDBJ whole genome shotgun (WGS) entry which is preliminary data.</text>
</comment>
<proteinExistence type="predicted"/>
<organism evidence="1 2">
    <name type="scientific">Dipteronia sinensis</name>
    <dbReference type="NCBI Taxonomy" id="43782"/>
    <lineage>
        <taxon>Eukaryota</taxon>
        <taxon>Viridiplantae</taxon>
        <taxon>Streptophyta</taxon>
        <taxon>Embryophyta</taxon>
        <taxon>Tracheophyta</taxon>
        <taxon>Spermatophyta</taxon>
        <taxon>Magnoliopsida</taxon>
        <taxon>eudicotyledons</taxon>
        <taxon>Gunneridae</taxon>
        <taxon>Pentapetalae</taxon>
        <taxon>rosids</taxon>
        <taxon>malvids</taxon>
        <taxon>Sapindales</taxon>
        <taxon>Sapindaceae</taxon>
        <taxon>Hippocastanoideae</taxon>
        <taxon>Acereae</taxon>
        <taxon>Dipteronia</taxon>
    </lineage>
</organism>
<evidence type="ECO:0000313" key="1">
    <source>
        <dbReference type="EMBL" id="KAK3204727.1"/>
    </source>
</evidence>
<dbReference type="Proteomes" id="UP001281410">
    <property type="component" value="Unassembled WGS sequence"/>
</dbReference>